<dbReference type="STRING" id="1385512.N784_16445"/>
<dbReference type="eggNOG" id="COG0265">
    <property type="taxonomic scope" value="Bacteria"/>
</dbReference>
<organism evidence="7 8">
    <name type="scientific">Pontibacillus litoralis JSM 072002</name>
    <dbReference type="NCBI Taxonomy" id="1385512"/>
    <lineage>
        <taxon>Bacteria</taxon>
        <taxon>Bacillati</taxon>
        <taxon>Bacillota</taxon>
        <taxon>Bacilli</taxon>
        <taxon>Bacillales</taxon>
        <taxon>Bacillaceae</taxon>
        <taxon>Pontibacillus</taxon>
    </lineage>
</organism>
<keyword evidence="5" id="KW-0812">Transmembrane</keyword>
<keyword evidence="4" id="KW-0720">Serine protease</keyword>
<dbReference type="InterPro" id="IPR009003">
    <property type="entry name" value="Peptidase_S1_PA"/>
</dbReference>
<dbReference type="PRINTS" id="PR00834">
    <property type="entry name" value="PROTEASES2C"/>
</dbReference>
<dbReference type="EMBL" id="AVPG01000008">
    <property type="protein sequence ID" value="KGX87222.1"/>
    <property type="molecule type" value="Genomic_DNA"/>
</dbReference>
<protein>
    <submittedName>
        <fullName evidence="7">Serine protease</fullName>
    </submittedName>
</protein>
<dbReference type="SUPFAM" id="SSF50494">
    <property type="entry name" value="Trypsin-like serine proteases"/>
    <property type="match status" value="1"/>
</dbReference>
<dbReference type="RefSeq" id="WP_052127185.1">
    <property type="nucleotide sequence ID" value="NZ_AVPG01000008.1"/>
</dbReference>
<sequence length="400" mass="43322">MQDPFNKSETNSRVKRNYFHWLLRFTISALVVTVIVFLVTYVFFKADIFPFQNAESTSEVSENAGNNETTQIAQVTTQEDKAVVNAVEKVSDAVVGVVNYKPSQFLLEPTQSGTGSGVIYKKERDAAYIVTNHHVIDGAQTLEVILNNGDKVEAQLLGSDPLTDLAVLQIDGSKVKSVASFGSSENLKVGETVLTIGNPLGMEFAGSVTQGIISGVERTIPVDLNQDGVSDYETDVLQTDAAINPGNSGGALVNLNGEVIGINSMKIAQQEVEGLGFAIPSSTAKPIVKDLEENGEITRPYLGIQSRDLSTISIRDLQQTLKLPEDVQQGVLVVSSQASSPAQKAGLKPYDVIVKVDDHDITSVVDLRKYLYEEKSVGDEAEVTYYRDGKKQKTTITLSD</sequence>
<dbReference type="InterPro" id="IPR001478">
    <property type="entry name" value="PDZ"/>
</dbReference>
<feature type="domain" description="PDZ" evidence="6">
    <location>
        <begin position="300"/>
        <end position="389"/>
    </location>
</feature>
<dbReference type="OrthoDB" id="9758917at2"/>
<dbReference type="PANTHER" id="PTHR43343">
    <property type="entry name" value="PEPTIDASE S12"/>
    <property type="match status" value="1"/>
</dbReference>
<dbReference type="SMART" id="SM00228">
    <property type="entry name" value="PDZ"/>
    <property type="match status" value="1"/>
</dbReference>
<proteinExistence type="inferred from homology"/>
<gene>
    <name evidence="7" type="ORF">N784_16445</name>
</gene>
<evidence type="ECO:0000256" key="1">
    <source>
        <dbReference type="ARBA" id="ARBA00010541"/>
    </source>
</evidence>
<evidence type="ECO:0000256" key="4">
    <source>
        <dbReference type="ARBA" id="ARBA00022825"/>
    </source>
</evidence>
<dbReference type="SUPFAM" id="SSF50156">
    <property type="entry name" value="PDZ domain-like"/>
    <property type="match status" value="1"/>
</dbReference>
<keyword evidence="5" id="KW-0472">Membrane</keyword>
<comment type="caution">
    <text evidence="7">The sequence shown here is derived from an EMBL/GenBank/DDBJ whole genome shotgun (WGS) entry which is preliminary data.</text>
</comment>
<evidence type="ECO:0000256" key="5">
    <source>
        <dbReference type="SAM" id="Phobius"/>
    </source>
</evidence>
<dbReference type="Gene3D" id="2.40.10.10">
    <property type="entry name" value="Trypsin-like serine proteases"/>
    <property type="match status" value="2"/>
</dbReference>
<dbReference type="AlphaFoldDB" id="A0A0A5HU98"/>
<dbReference type="PANTHER" id="PTHR43343:SF3">
    <property type="entry name" value="PROTEASE DO-LIKE 8, CHLOROPLASTIC"/>
    <property type="match status" value="1"/>
</dbReference>
<name>A0A0A5HU98_9BACI</name>
<dbReference type="Pfam" id="PF13365">
    <property type="entry name" value="Trypsin_2"/>
    <property type="match status" value="1"/>
</dbReference>
<dbReference type="Pfam" id="PF13180">
    <property type="entry name" value="PDZ_2"/>
    <property type="match status" value="1"/>
</dbReference>
<comment type="similarity">
    <text evidence="1">Belongs to the peptidase S1C family.</text>
</comment>
<dbReference type="Proteomes" id="UP000030401">
    <property type="component" value="Unassembled WGS sequence"/>
</dbReference>
<accession>A0A0A5HU98</accession>
<keyword evidence="8" id="KW-1185">Reference proteome</keyword>
<keyword evidence="3" id="KW-0378">Hydrolase</keyword>
<dbReference type="CDD" id="cd06781">
    <property type="entry name" value="cpPDZ_BsHtra-like"/>
    <property type="match status" value="1"/>
</dbReference>
<evidence type="ECO:0000256" key="2">
    <source>
        <dbReference type="ARBA" id="ARBA00022670"/>
    </source>
</evidence>
<reference evidence="7 8" key="1">
    <citation type="submission" date="2013-08" db="EMBL/GenBank/DDBJ databases">
        <authorList>
            <person name="Huang J."/>
            <person name="Wang G."/>
        </authorList>
    </citation>
    <scope>NUCLEOTIDE SEQUENCE [LARGE SCALE GENOMIC DNA]</scope>
    <source>
        <strain evidence="7 8">JSM 072002</strain>
    </source>
</reference>
<dbReference type="InterPro" id="IPR036034">
    <property type="entry name" value="PDZ_sf"/>
</dbReference>
<evidence type="ECO:0000313" key="7">
    <source>
        <dbReference type="EMBL" id="KGX87222.1"/>
    </source>
</evidence>
<keyword evidence="2 7" id="KW-0645">Protease</keyword>
<dbReference type="Gene3D" id="2.30.42.10">
    <property type="match status" value="1"/>
</dbReference>
<keyword evidence="5" id="KW-1133">Transmembrane helix</keyword>
<dbReference type="InterPro" id="IPR051201">
    <property type="entry name" value="Chloro_Bact_Ser_Proteases"/>
</dbReference>
<dbReference type="GO" id="GO:0004252">
    <property type="term" value="F:serine-type endopeptidase activity"/>
    <property type="evidence" value="ECO:0007669"/>
    <property type="project" value="InterPro"/>
</dbReference>
<evidence type="ECO:0000313" key="8">
    <source>
        <dbReference type="Proteomes" id="UP000030401"/>
    </source>
</evidence>
<dbReference type="GO" id="GO:0006508">
    <property type="term" value="P:proteolysis"/>
    <property type="evidence" value="ECO:0007669"/>
    <property type="project" value="UniProtKB-KW"/>
</dbReference>
<dbReference type="InterPro" id="IPR043504">
    <property type="entry name" value="Peptidase_S1_PA_chymotrypsin"/>
</dbReference>
<evidence type="ECO:0000259" key="6">
    <source>
        <dbReference type="SMART" id="SM00228"/>
    </source>
</evidence>
<feature type="transmembrane region" description="Helical" evidence="5">
    <location>
        <begin position="21"/>
        <end position="44"/>
    </location>
</feature>
<dbReference type="InterPro" id="IPR001940">
    <property type="entry name" value="Peptidase_S1C"/>
</dbReference>
<evidence type="ECO:0000256" key="3">
    <source>
        <dbReference type="ARBA" id="ARBA00022801"/>
    </source>
</evidence>